<proteinExistence type="predicted"/>
<name>G7YGM2_CLOSI</name>
<dbReference type="Proteomes" id="UP000008909">
    <property type="component" value="Unassembled WGS sequence"/>
</dbReference>
<organism evidence="1 2">
    <name type="scientific">Clonorchis sinensis</name>
    <name type="common">Chinese liver fluke</name>
    <dbReference type="NCBI Taxonomy" id="79923"/>
    <lineage>
        <taxon>Eukaryota</taxon>
        <taxon>Metazoa</taxon>
        <taxon>Spiralia</taxon>
        <taxon>Lophotrochozoa</taxon>
        <taxon>Platyhelminthes</taxon>
        <taxon>Trematoda</taxon>
        <taxon>Digenea</taxon>
        <taxon>Opisthorchiida</taxon>
        <taxon>Opisthorchiata</taxon>
        <taxon>Opisthorchiidae</taxon>
        <taxon>Clonorchis</taxon>
    </lineage>
</organism>
<gene>
    <name evidence="1" type="ORF">CLF_107340</name>
</gene>
<keyword evidence="2" id="KW-1185">Reference proteome</keyword>
<evidence type="ECO:0000313" key="1">
    <source>
        <dbReference type="EMBL" id="GAA52105.1"/>
    </source>
</evidence>
<protein>
    <submittedName>
        <fullName evidence="1">Uncharacterized protein</fullName>
    </submittedName>
</protein>
<reference key="2">
    <citation type="submission" date="2011-10" db="EMBL/GenBank/DDBJ databases">
        <title>The genome and transcriptome sequence of Clonorchis sinensis provide insights into the carcinogenic liver fluke.</title>
        <authorList>
            <person name="Wang X."/>
            <person name="Huang Y."/>
            <person name="Chen W."/>
            <person name="Liu H."/>
            <person name="Guo L."/>
            <person name="Chen Y."/>
            <person name="Luo F."/>
            <person name="Zhou W."/>
            <person name="Sun J."/>
            <person name="Mao Q."/>
            <person name="Liang P."/>
            <person name="Zhou C."/>
            <person name="Tian Y."/>
            <person name="Men J."/>
            <person name="Lv X."/>
            <person name="Huang L."/>
            <person name="Zhou J."/>
            <person name="Hu Y."/>
            <person name="Li R."/>
            <person name="Zhang F."/>
            <person name="Lei H."/>
            <person name="Li X."/>
            <person name="Hu X."/>
            <person name="Liang C."/>
            <person name="Xu J."/>
            <person name="Wu Z."/>
            <person name="Yu X."/>
        </authorList>
    </citation>
    <scope>NUCLEOTIDE SEQUENCE</scope>
    <source>
        <strain>Henan</strain>
    </source>
</reference>
<reference evidence="1" key="1">
    <citation type="journal article" date="2011" name="Genome Biol.">
        <title>The draft genome of the carcinogenic human liver fluke Clonorchis sinensis.</title>
        <authorList>
            <person name="Wang X."/>
            <person name="Chen W."/>
            <person name="Huang Y."/>
            <person name="Sun J."/>
            <person name="Men J."/>
            <person name="Liu H."/>
            <person name="Luo F."/>
            <person name="Guo L."/>
            <person name="Lv X."/>
            <person name="Deng C."/>
            <person name="Zhou C."/>
            <person name="Fan Y."/>
            <person name="Li X."/>
            <person name="Huang L."/>
            <person name="Hu Y."/>
            <person name="Liang C."/>
            <person name="Hu X."/>
            <person name="Xu J."/>
            <person name="Yu X."/>
        </authorList>
    </citation>
    <scope>NUCLEOTIDE SEQUENCE [LARGE SCALE GENOMIC DNA]</scope>
    <source>
        <strain evidence="1">Henan</strain>
    </source>
</reference>
<dbReference type="EMBL" id="DF143240">
    <property type="protein sequence ID" value="GAA52105.1"/>
    <property type="molecule type" value="Genomic_DNA"/>
</dbReference>
<accession>G7YGM2</accession>
<dbReference type="AlphaFoldDB" id="G7YGM2"/>
<sequence>MQTIRDRCHVEVPRVILSESPGIRRAFAKQPDARNQGGVLYAHFEDAVYADTKGNKDPVEEACYAIRYRVQTLKVATCVVWRQLKFIRISLFTDSVHIESQKEAAASNAAH</sequence>
<evidence type="ECO:0000313" key="2">
    <source>
        <dbReference type="Proteomes" id="UP000008909"/>
    </source>
</evidence>